<feature type="region of interest" description="Disordered" evidence="4">
    <location>
        <begin position="1"/>
        <end position="21"/>
    </location>
</feature>
<sequence>MAGPDSRRRARKRRHSARPKDAMMYELDNPQDARRYSETAMQLIESYDIHATPDYFRLLYDYASERDPVVAKKLRDVSDETPEVFRRAAEDLVTSHYGVDRSVRLVTETGDAMQDQIREVVRQVNDAGDDVHDFGDALDGLADNLGNLDGGGTMKTLVSQMIMVTRRMRAKSDQLEQDLKQSANEIRNLQDRLEESRREALTDLLTGITNRAGFDRALRRQTEWATEEGSHLSLVMCDIDHFKNFNDTYGHQLGDQVLKLVGGVLHGSLKGRDVPCRYGGEEFALILPETPVDGAQKVADNIRNTIAAKRIVRKSTGETISRVTMSFGVAEYRLGEAPAALVGRADAALYRAKSEGRNRVCREETPAAVIAAE</sequence>
<dbReference type="InterPro" id="IPR029787">
    <property type="entry name" value="Nucleotide_cyclase"/>
</dbReference>
<dbReference type="Proteomes" id="UP000229498">
    <property type="component" value="Unassembled WGS sequence"/>
</dbReference>
<proteinExistence type="predicted"/>
<evidence type="ECO:0000256" key="3">
    <source>
        <dbReference type="SAM" id="Coils"/>
    </source>
</evidence>
<dbReference type="GO" id="GO:0005886">
    <property type="term" value="C:plasma membrane"/>
    <property type="evidence" value="ECO:0007669"/>
    <property type="project" value="TreeGrafter"/>
</dbReference>
<dbReference type="Gene3D" id="3.30.70.270">
    <property type="match status" value="1"/>
</dbReference>
<feature type="compositionally biased region" description="Basic residues" evidence="4">
    <location>
        <begin position="8"/>
        <end position="17"/>
    </location>
</feature>
<dbReference type="PROSITE" id="PS50887">
    <property type="entry name" value="GGDEF"/>
    <property type="match status" value="1"/>
</dbReference>
<evidence type="ECO:0000313" key="7">
    <source>
        <dbReference type="Proteomes" id="UP000229498"/>
    </source>
</evidence>
<dbReference type="GO" id="GO:0052621">
    <property type="term" value="F:diguanylate cyclase activity"/>
    <property type="evidence" value="ECO:0007669"/>
    <property type="project" value="UniProtKB-EC"/>
</dbReference>
<dbReference type="CDD" id="cd01949">
    <property type="entry name" value="GGDEF"/>
    <property type="match status" value="1"/>
</dbReference>
<dbReference type="AlphaFoldDB" id="A0A2M9G3S0"/>
<comment type="caution">
    <text evidence="6">The sequence shown here is derived from an EMBL/GenBank/DDBJ whole genome shotgun (WGS) entry which is preliminary data.</text>
</comment>
<dbReference type="PANTHER" id="PTHR45138:SF9">
    <property type="entry name" value="DIGUANYLATE CYCLASE DGCM-RELATED"/>
    <property type="match status" value="1"/>
</dbReference>
<dbReference type="EMBL" id="PHIG01000028">
    <property type="protein sequence ID" value="PJK30377.1"/>
    <property type="molecule type" value="Genomic_DNA"/>
</dbReference>
<dbReference type="InterPro" id="IPR043128">
    <property type="entry name" value="Rev_trsase/Diguanyl_cyclase"/>
</dbReference>
<dbReference type="SMART" id="SM00267">
    <property type="entry name" value="GGDEF"/>
    <property type="match status" value="1"/>
</dbReference>
<feature type="coiled-coil region" evidence="3">
    <location>
        <begin position="165"/>
        <end position="199"/>
    </location>
</feature>
<protein>
    <recommendedName>
        <fullName evidence="1">diguanylate cyclase</fullName>
        <ecNumber evidence="1">2.7.7.65</ecNumber>
    </recommendedName>
</protein>
<dbReference type="PANTHER" id="PTHR45138">
    <property type="entry name" value="REGULATORY COMPONENTS OF SENSORY TRANSDUCTION SYSTEM"/>
    <property type="match status" value="1"/>
</dbReference>
<comment type="catalytic activity">
    <reaction evidence="2">
        <text>2 GTP = 3',3'-c-di-GMP + 2 diphosphate</text>
        <dbReference type="Rhea" id="RHEA:24898"/>
        <dbReference type="ChEBI" id="CHEBI:33019"/>
        <dbReference type="ChEBI" id="CHEBI:37565"/>
        <dbReference type="ChEBI" id="CHEBI:58805"/>
        <dbReference type="EC" id="2.7.7.65"/>
    </reaction>
</comment>
<dbReference type="Pfam" id="PF00990">
    <property type="entry name" value="GGDEF"/>
    <property type="match status" value="1"/>
</dbReference>
<dbReference type="GO" id="GO:0043709">
    <property type="term" value="P:cell adhesion involved in single-species biofilm formation"/>
    <property type="evidence" value="ECO:0007669"/>
    <property type="project" value="TreeGrafter"/>
</dbReference>
<dbReference type="NCBIfam" id="TIGR00254">
    <property type="entry name" value="GGDEF"/>
    <property type="match status" value="1"/>
</dbReference>
<accession>A0A2M9G3S0</accession>
<dbReference type="FunFam" id="3.30.70.270:FF:000001">
    <property type="entry name" value="Diguanylate cyclase domain protein"/>
    <property type="match status" value="1"/>
</dbReference>
<dbReference type="InterPro" id="IPR000160">
    <property type="entry name" value="GGDEF_dom"/>
</dbReference>
<dbReference type="OrthoDB" id="9812260at2"/>
<evidence type="ECO:0000256" key="4">
    <source>
        <dbReference type="SAM" id="MobiDB-lite"/>
    </source>
</evidence>
<organism evidence="6 7">
    <name type="scientific">Minwuia thermotolerans</name>
    <dbReference type="NCBI Taxonomy" id="2056226"/>
    <lineage>
        <taxon>Bacteria</taxon>
        <taxon>Pseudomonadati</taxon>
        <taxon>Pseudomonadota</taxon>
        <taxon>Alphaproteobacteria</taxon>
        <taxon>Minwuiales</taxon>
        <taxon>Minwuiaceae</taxon>
        <taxon>Minwuia</taxon>
    </lineage>
</organism>
<feature type="domain" description="GGDEF" evidence="5">
    <location>
        <begin position="230"/>
        <end position="365"/>
    </location>
</feature>
<keyword evidence="3" id="KW-0175">Coiled coil</keyword>
<keyword evidence="7" id="KW-1185">Reference proteome</keyword>
<evidence type="ECO:0000313" key="6">
    <source>
        <dbReference type="EMBL" id="PJK30377.1"/>
    </source>
</evidence>
<name>A0A2M9G3S0_9PROT</name>
<dbReference type="EC" id="2.7.7.65" evidence="1"/>
<dbReference type="InterPro" id="IPR050469">
    <property type="entry name" value="Diguanylate_Cyclase"/>
</dbReference>
<gene>
    <name evidence="6" type="ORF">CVT23_06890</name>
</gene>
<dbReference type="GO" id="GO:1902201">
    <property type="term" value="P:negative regulation of bacterial-type flagellum-dependent cell motility"/>
    <property type="evidence" value="ECO:0007669"/>
    <property type="project" value="TreeGrafter"/>
</dbReference>
<dbReference type="SUPFAM" id="SSF55073">
    <property type="entry name" value="Nucleotide cyclase"/>
    <property type="match status" value="1"/>
</dbReference>
<evidence type="ECO:0000256" key="1">
    <source>
        <dbReference type="ARBA" id="ARBA00012528"/>
    </source>
</evidence>
<evidence type="ECO:0000256" key="2">
    <source>
        <dbReference type="ARBA" id="ARBA00034247"/>
    </source>
</evidence>
<reference evidence="6 7" key="1">
    <citation type="submission" date="2017-11" db="EMBL/GenBank/DDBJ databases">
        <title>Draft genome sequence of Rhizobiales bacterium SY3-13.</title>
        <authorList>
            <person name="Sun C."/>
        </authorList>
    </citation>
    <scope>NUCLEOTIDE SEQUENCE [LARGE SCALE GENOMIC DNA]</scope>
    <source>
        <strain evidence="6 7">SY3-13</strain>
    </source>
</reference>
<evidence type="ECO:0000259" key="5">
    <source>
        <dbReference type="PROSITE" id="PS50887"/>
    </source>
</evidence>